<dbReference type="GO" id="GO:0071244">
    <property type="term" value="P:cellular response to carbon dioxide"/>
    <property type="evidence" value="ECO:0007669"/>
    <property type="project" value="TreeGrafter"/>
</dbReference>
<evidence type="ECO:0000256" key="9">
    <source>
        <dbReference type="SAM" id="MobiDB-lite"/>
    </source>
</evidence>
<evidence type="ECO:0000256" key="3">
    <source>
        <dbReference type="ARBA" id="ARBA00022723"/>
    </source>
</evidence>
<evidence type="ECO:0000256" key="2">
    <source>
        <dbReference type="ARBA" id="ARBA00012925"/>
    </source>
</evidence>
<keyword evidence="5 8" id="KW-0456">Lyase</keyword>
<dbReference type="EMBL" id="CDMZ01001272">
    <property type="protein sequence ID" value="CEM30038.1"/>
    <property type="molecule type" value="Genomic_DNA"/>
</dbReference>
<feature type="binding site" evidence="7">
    <location>
        <position position="47"/>
    </location>
    <ligand>
        <name>Zn(2+)</name>
        <dbReference type="ChEBI" id="CHEBI:29105"/>
    </ligand>
</feature>
<dbReference type="CDD" id="cd00883">
    <property type="entry name" value="beta_CA_cladeA"/>
    <property type="match status" value="1"/>
</dbReference>
<evidence type="ECO:0000256" key="4">
    <source>
        <dbReference type="ARBA" id="ARBA00022833"/>
    </source>
</evidence>
<sequence length="314" mass="33966">MEPATSLEALLNRNQEWVARTNESTPEFFAATGKVHKPSILWIGCADARVPANTLIDLPPGRVFVHRNIANLVNETDSNCSSVVQYAVSVLQVEHIIVCGHFDCGGVKASMQPREACKLPNPLNGWLESLRELQESHKTELEGLEGDAAVQKLVELNVRQQCVNVSRLCRRMAVESGTKRVPHVCGVVYNPSDGLLKPVRALHRCLSSDASLTTEADESILEAEGEAELNQMGLHTFPCSCMSRKGLDELLANCSISSTVSDSADGRSPAEKGKTESEEAADGLSKGVSVPEPLPMWRRETSAGSAGVFGDMDE</sequence>
<feature type="compositionally biased region" description="Basic and acidic residues" evidence="9">
    <location>
        <begin position="264"/>
        <end position="277"/>
    </location>
</feature>
<dbReference type="SUPFAM" id="SSF53056">
    <property type="entry name" value="beta-carbonic anhydrase, cab"/>
    <property type="match status" value="1"/>
</dbReference>
<dbReference type="PANTHER" id="PTHR11002:SF76">
    <property type="entry name" value="CARBONIC ANHYDRASE"/>
    <property type="match status" value="1"/>
</dbReference>
<comment type="function">
    <text evidence="8">Reversible hydration of carbon dioxide.</text>
</comment>
<organism evidence="10">
    <name type="scientific">Chromera velia CCMP2878</name>
    <dbReference type="NCBI Taxonomy" id="1169474"/>
    <lineage>
        <taxon>Eukaryota</taxon>
        <taxon>Sar</taxon>
        <taxon>Alveolata</taxon>
        <taxon>Colpodellida</taxon>
        <taxon>Chromeraceae</taxon>
        <taxon>Chromera</taxon>
    </lineage>
</organism>
<dbReference type="Pfam" id="PF00484">
    <property type="entry name" value="Pro_CA"/>
    <property type="match status" value="1"/>
</dbReference>
<dbReference type="GO" id="GO:0008270">
    <property type="term" value="F:zinc ion binding"/>
    <property type="evidence" value="ECO:0007669"/>
    <property type="project" value="UniProtKB-UniRule"/>
</dbReference>
<feature type="binding site" evidence="7">
    <location>
        <position position="45"/>
    </location>
    <ligand>
        <name>Zn(2+)</name>
        <dbReference type="ChEBI" id="CHEBI:29105"/>
    </ligand>
</feature>
<dbReference type="Gene3D" id="3.40.1050.10">
    <property type="entry name" value="Carbonic anhydrase"/>
    <property type="match status" value="1"/>
</dbReference>
<dbReference type="GO" id="GO:0004089">
    <property type="term" value="F:carbonate dehydratase activity"/>
    <property type="evidence" value="ECO:0007669"/>
    <property type="project" value="UniProtKB-UniRule"/>
</dbReference>
<keyword evidence="4 7" id="KW-0862">Zinc</keyword>
<dbReference type="AlphaFoldDB" id="A0A0G4GJE8"/>
<evidence type="ECO:0000256" key="5">
    <source>
        <dbReference type="ARBA" id="ARBA00023239"/>
    </source>
</evidence>
<feature type="region of interest" description="Disordered" evidence="9">
    <location>
        <begin position="259"/>
        <end position="314"/>
    </location>
</feature>
<dbReference type="InterPro" id="IPR036874">
    <property type="entry name" value="Carbonic_anhydrase_sf"/>
</dbReference>
<comment type="cofactor">
    <cofactor evidence="7">
        <name>Zn(2+)</name>
        <dbReference type="ChEBI" id="CHEBI:29105"/>
    </cofactor>
    <text evidence="7">Binds 1 zinc ion per subunit.</text>
</comment>
<comment type="similarity">
    <text evidence="1 8">Belongs to the beta-class carbonic anhydrase family.</text>
</comment>
<dbReference type="InterPro" id="IPR015892">
    <property type="entry name" value="Carbonic_anhydrase_CS"/>
</dbReference>
<accession>A0A0G4GJE8</accession>
<dbReference type="EC" id="4.2.1.1" evidence="2 8"/>
<dbReference type="GO" id="GO:0034599">
    <property type="term" value="P:cellular response to oxidative stress"/>
    <property type="evidence" value="ECO:0007669"/>
    <property type="project" value="TreeGrafter"/>
</dbReference>
<dbReference type="GO" id="GO:0015976">
    <property type="term" value="P:carbon utilization"/>
    <property type="evidence" value="ECO:0007669"/>
    <property type="project" value="InterPro"/>
</dbReference>
<dbReference type="PANTHER" id="PTHR11002">
    <property type="entry name" value="CARBONIC ANHYDRASE"/>
    <property type="match status" value="1"/>
</dbReference>
<protein>
    <recommendedName>
        <fullName evidence="2 8">Carbonic anhydrase</fullName>
        <ecNumber evidence="2 8">4.2.1.1</ecNumber>
    </recommendedName>
    <alternativeName>
        <fullName evidence="8">Carbonate dehydratase</fullName>
    </alternativeName>
</protein>
<evidence type="ECO:0000256" key="1">
    <source>
        <dbReference type="ARBA" id="ARBA00006217"/>
    </source>
</evidence>
<proteinExistence type="inferred from homology"/>
<evidence type="ECO:0000313" key="10">
    <source>
        <dbReference type="EMBL" id="CEM30038.1"/>
    </source>
</evidence>
<dbReference type="InterPro" id="IPR001765">
    <property type="entry name" value="Carbonic_anhydrase"/>
</dbReference>
<comment type="catalytic activity">
    <reaction evidence="6 8">
        <text>hydrogencarbonate + H(+) = CO2 + H2O</text>
        <dbReference type="Rhea" id="RHEA:10748"/>
        <dbReference type="ChEBI" id="CHEBI:15377"/>
        <dbReference type="ChEBI" id="CHEBI:15378"/>
        <dbReference type="ChEBI" id="CHEBI:16526"/>
        <dbReference type="ChEBI" id="CHEBI:17544"/>
        <dbReference type="EC" id="4.2.1.1"/>
    </reaction>
</comment>
<feature type="binding site" evidence="7">
    <location>
        <position position="101"/>
    </location>
    <ligand>
        <name>Zn(2+)</name>
        <dbReference type="ChEBI" id="CHEBI:29105"/>
    </ligand>
</feature>
<dbReference type="PhylomeDB" id="A0A0G4GJE8"/>
<reference evidence="10" key="1">
    <citation type="submission" date="2014-11" db="EMBL/GenBank/DDBJ databases">
        <authorList>
            <person name="Otto D Thomas"/>
            <person name="Naeem Raeece"/>
        </authorList>
    </citation>
    <scope>NUCLEOTIDE SEQUENCE</scope>
</reference>
<evidence type="ECO:0000256" key="7">
    <source>
        <dbReference type="PIRSR" id="PIRSR601765-1"/>
    </source>
</evidence>
<dbReference type="PROSITE" id="PS00705">
    <property type="entry name" value="PROK_CO2_ANHYDRASE_2"/>
    <property type="match status" value="1"/>
</dbReference>
<dbReference type="VEuPathDB" id="CryptoDB:Cvel_22163"/>
<dbReference type="SMART" id="SM00947">
    <property type="entry name" value="Pro_CA"/>
    <property type="match status" value="1"/>
</dbReference>
<feature type="binding site" evidence="7">
    <location>
        <position position="104"/>
    </location>
    <ligand>
        <name>Zn(2+)</name>
        <dbReference type="ChEBI" id="CHEBI:29105"/>
    </ligand>
</feature>
<evidence type="ECO:0000256" key="6">
    <source>
        <dbReference type="ARBA" id="ARBA00048348"/>
    </source>
</evidence>
<dbReference type="GO" id="GO:0005737">
    <property type="term" value="C:cytoplasm"/>
    <property type="evidence" value="ECO:0007669"/>
    <property type="project" value="TreeGrafter"/>
</dbReference>
<keyword evidence="3 7" id="KW-0479">Metal-binding</keyword>
<name>A0A0G4GJE8_9ALVE</name>
<gene>
    <name evidence="10" type="ORF">Cvel_22163</name>
</gene>
<evidence type="ECO:0000256" key="8">
    <source>
        <dbReference type="RuleBase" id="RU003956"/>
    </source>
</evidence>